<dbReference type="PANTHER" id="PTHR43317:SF1">
    <property type="entry name" value="THERMOSPERMINE SYNTHASE ACAULIS5"/>
    <property type="match status" value="1"/>
</dbReference>
<dbReference type="OrthoDB" id="9761985at2"/>
<keyword evidence="1" id="KW-0620">Polyamine biosynthesis</keyword>
<evidence type="ECO:0000313" key="4">
    <source>
        <dbReference type="Proteomes" id="UP000239735"/>
    </source>
</evidence>
<dbReference type="CDD" id="cd02440">
    <property type="entry name" value="AdoMet_MTases"/>
    <property type="match status" value="1"/>
</dbReference>
<evidence type="ECO:0000256" key="1">
    <source>
        <dbReference type="ARBA" id="ARBA00023115"/>
    </source>
</evidence>
<feature type="transmembrane region" description="Helical" evidence="2">
    <location>
        <begin position="216"/>
        <end position="238"/>
    </location>
</feature>
<gene>
    <name evidence="3" type="ORF">SBA5_100053</name>
</gene>
<feature type="transmembrane region" description="Helical" evidence="2">
    <location>
        <begin position="332"/>
        <end position="356"/>
    </location>
</feature>
<accession>A0A2N9L3B2</accession>
<reference evidence="4" key="1">
    <citation type="submission" date="2018-02" db="EMBL/GenBank/DDBJ databases">
        <authorList>
            <person name="Hausmann B."/>
        </authorList>
    </citation>
    <scope>NUCLEOTIDE SEQUENCE [LARGE SCALE GENOMIC DNA]</scope>
    <source>
        <strain evidence="4">Peat soil MAG SbA5</strain>
    </source>
</reference>
<feature type="transmembrane region" description="Helical" evidence="2">
    <location>
        <begin position="171"/>
        <end position="189"/>
    </location>
</feature>
<feature type="transmembrane region" description="Helical" evidence="2">
    <location>
        <begin position="295"/>
        <end position="320"/>
    </location>
</feature>
<feature type="transmembrane region" description="Helical" evidence="2">
    <location>
        <begin position="362"/>
        <end position="380"/>
    </location>
</feature>
<feature type="transmembrane region" description="Helical" evidence="2">
    <location>
        <begin position="37"/>
        <end position="58"/>
    </location>
</feature>
<feature type="transmembrane region" description="Helical" evidence="2">
    <location>
        <begin position="137"/>
        <end position="159"/>
    </location>
</feature>
<evidence type="ECO:0000256" key="2">
    <source>
        <dbReference type="SAM" id="Phobius"/>
    </source>
</evidence>
<keyword evidence="2" id="KW-0812">Transmembrane</keyword>
<dbReference type="PANTHER" id="PTHR43317">
    <property type="entry name" value="THERMOSPERMINE SYNTHASE ACAULIS5"/>
    <property type="match status" value="1"/>
</dbReference>
<feature type="transmembrane region" description="Helical" evidence="2">
    <location>
        <begin position="100"/>
        <end position="125"/>
    </location>
</feature>
<dbReference type="NCBIfam" id="NF037959">
    <property type="entry name" value="MFS_SpdSyn"/>
    <property type="match status" value="1"/>
</dbReference>
<sequence>MTHSRWFFVSAIFLASFLLFLVEPIAAKQLLPFLGGSAAVWITCLVFFQTALLLAYLYAHWLARHPHWRLHLVLLLAALGLAVLWAFGRIDLSSGPSHPIATIFLALGLWIGLPFLALGATSPLLQVWWSRVERSAIPYRLFALSNLASLLALGAYPTLIEPRLTLHAQRIVWFCGFAAFSLLAAILTLRTRSAAAPISPAAAEESGPPSPLGHKLLWLLLPMAGSMQLCAVTAYITANIAPMPLLWILPLGVYLLTLILAFEFPRLLPRGIVVRLLAVMLGGLGYMLSQVDVTVPIRIGIAFFLIELFVACLFCHSEAYALRPGRASESTVFYLLFAAGGALGSVLVGIAFPLLFSFNYDVALTFVFTALLALAATWKVHWGQRLLWSAASVMLLVLVVWIHIAYQRGTIVAVRNFYGALRVKQDYSSFPGATVRTLTNGSIEHGTQIFGSDAQRKTPTTYYAEDSGIGLALRFCCLGPNGSRSTPGRPRSIGVIGLGAGTLAAYGKPGDRIRFYEINPAVVPIAQNAFTYMRESGAQISVVVGDGRTSLASEPPQHFDVLVVDAFTGDAIPLHLLTCEALALYRRNLAPGGIIAYHVSNQHVDLEPAIALLAQNAGMTARSLTTPPHPELGEYTARWVLVTDNPTFFSTPEIVDSAPSLPVFRPGLRLWTDDFSSLLPLLQW</sequence>
<keyword evidence="2" id="KW-0472">Membrane</keyword>
<keyword evidence="2" id="KW-1133">Transmembrane helix</keyword>
<organism evidence="3 4">
    <name type="scientific">Candidatus Sulfuritelmatomonas gaucii</name>
    <dbReference type="NCBI Taxonomy" id="2043161"/>
    <lineage>
        <taxon>Bacteria</taxon>
        <taxon>Pseudomonadati</taxon>
        <taxon>Acidobacteriota</taxon>
        <taxon>Terriglobia</taxon>
        <taxon>Terriglobales</taxon>
        <taxon>Acidobacteriaceae</taxon>
        <taxon>Candidatus Sulfuritelmatomonas</taxon>
    </lineage>
</organism>
<dbReference type="AlphaFoldDB" id="A0A2N9L3B2"/>
<proteinExistence type="predicted"/>
<dbReference type="SUPFAM" id="SSF53335">
    <property type="entry name" value="S-adenosyl-L-methionine-dependent methyltransferases"/>
    <property type="match status" value="1"/>
</dbReference>
<dbReference type="EMBL" id="OKRB01000002">
    <property type="protein sequence ID" value="SPE17455.1"/>
    <property type="molecule type" value="Genomic_DNA"/>
</dbReference>
<evidence type="ECO:0000313" key="3">
    <source>
        <dbReference type="EMBL" id="SPE17455.1"/>
    </source>
</evidence>
<feature type="transmembrane region" description="Helical" evidence="2">
    <location>
        <begin position="272"/>
        <end position="289"/>
    </location>
</feature>
<dbReference type="InterPro" id="IPR029063">
    <property type="entry name" value="SAM-dependent_MTases_sf"/>
</dbReference>
<feature type="transmembrane region" description="Helical" evidence="2">
    <location>
        <begin position="244"/>
        <end position="265"/>
    </location>
</feature>
<dbReference type="Gene3D" id="3.40.50.150">
    <property type="entry name" value="Vaccinia Virus protein VP39"/>
    <property type="match status" value="1"/>
</dbReference>
<feature type="transmembrane region" description="Helical" evidence="2">
    <location>
        <begin position="70"/>
        <end position="88"/>
    </location>
</feature>
<name>A0A2N9L3B2_9BACT</name>
<dbReference type="Proteomes" id="UP000239735">
    <property type="component" value="Unassembled WGS sequence"/>
</dbReference>
<feature type="transmembrane region" description="Helical" evidence="2">
    <location>
        <begin position="387"/>
        <end position="406"/>
    </location>
</feature>
<dbReference type="GO" id="GO:0006596">
    <property type="term" value="P:polyamine biosynthetic process"/>
    <property type="evidence" value="ECO:0007669"/>
    <property type="project" value="UniProtKB-KW"/>
</dbReference>
<protein>
    <submittedName>
        <fullName evidence="3">Integral membrane protein-like protein</fullName>
    </submittedName>
</protein>